<keyword evidence="1" id="KW-0732">Signal</keyword>
<dbReference type="EMBL" id="KL142408">
    <property type="protein sequence ID" value="KDR68399.1"/>
    <property type="molecule type" value="Genomic_DNA"/>
</dbReference>
<organism evidence="2 3">
    <name type="scientific">Galerina marginata (strain CBS 339.88)</name>
    <dbReference type="NCBI Taxonomy" id="685588"/>
    <lineage>
        <taxon>Eukaryota</taxon>
        <taxon>Fungi</taxon>
        <taxon>Dikarya</taxon>
        <taxon>Basidiomycota</taxon>
        <taxon>Agaricomycotina</taxon>
        <taxon>Agaricomycetes</taxon>
        <taxon>Agaricomycetidae</taxon>
        <taxon>Agaricales</taxon>
        <taxon>Agaricineae</taxon>
        <taxon>Strophariaceae</taxon>
        <taxon>Galerina</taxon>
    </lineage>
</organism>
<feature type="signal peptide" evidence="1">
    <location>
        <begin position="1"/>
        <end position="18"/>
    </location>
</feature>
<protein>
    <recommendedName>
        <fullName evidence="4">Secreted protein</fullName>
    </recommendedName>
</protein>
<dbReference type="HOGENOM" id="CLU_1170704_0_0_1"/>
<feature type="chain" id="PRO_5001645886" description="Secreted protein" evidence="1">
    <location>
        <begin position="19"/>
        <end position="237"/>
    </location>
</feature>
<dbReference type="PROSITE" id="PS51257">
    <property type="entry name" value="PROKAR_LIPOPROTEIN"/>
    <property type="match status" value="1"/>
</dbReference>
<evidence type="ECO:0000256" key="1">
    <source>
        <dbReference type="SAM" id="SignalP"/>
    </source>
</evidence>
<evidence type="ECO:0000313" key="3">
    <source>
        <dbReference type="Proteomes" id="UP000027222"/>
    </source>
</evidence>
<reference evidence="3" key="1">
    <citation type="journal article" date="2014" name="Proc. Natl. Acad. Sci. U.S.A.">
        <title>Extensive sampling of basidiomycete genomes demonstrates inadequacy of the white-rot/brown-rot paradigm for wood decay fungi.</title>
        <authorList>
            <person name="Riley R."/>
            <person name="Salamov A.A."/>
            <person name="Brown D.W."/>
            <person name="Nagy L.G."/>
            <person name="Floudas D."/>
            <person name="Held B.W."/>
            <person name="Levasseur A."/>
            <person name="Lombard V."/>
            <person name="Morin E."/>
            <person name="Otillar R."/>
            <person name="Lindquist E.A."/>
            <person name="Sun H."/>
            <person name="LaButti K.M."/>
            <person name="Schmutz J."/>
            <person name="Jabbour D."/>
            <person name="Luo H."/>
            <person name="Baker S.E."/>
            <person name="Pisabarro A.G."/>
            <person name="Walton J.D."/>
            <person name="Blanchette R.A."/>
            <person name="Henrissat B."/>
            <person name="Martin F."/>
            <person name="Cullen D."/>
            <person name="Hibbett D.S."/>
            <person name="Grigoriev I.V."/>
        </authorList>
    </citation>
    <scope>NUCLEOTIDE SEQUENCE [LARGE SCALE GENOMIC DNA]</scope>
    <source>
        <strain evidence="3">CBS 339.88</strain>
    </source>
</reference>
<proteinExistence type="predicted"/>
<dbReference type="Proteomes" id="UP000027222">
    <property type="component" value="Unassembled WGS sequence"/>
</dbReference>
<evidence type="ECO:0000313" key="2">
    <source>
        <dbReference type="EMBL" id="KDR68399.1"/>
    </source>
</evidence>
<sequence>MRRVRFFFLVLFSQSCNSWRPYDVLLVAQYLLLKYNAVFRKSDRLGHRCRGTSHPHLEPRTSHPHLTFESPEAAESIPAHLQRTSHLVTPAIRTSHLSVTFCIAPPCAPRTPHLPSNGSHLRGSNLTPRTCTSHLAPRTRTLQPHVAPRTSHFISPLELRTSSLFAPLLCTSLSGSQNQGCGRRFAARFSFPKPLCSPLPTSTRRLFPHVGWVQTLLEIALTAHDLQLGSSLVVIQR</sequence>
<name>A0A067SL15_GALM3</name>
<keyword evidence="3" id="KW-1185">Reference proteome</keyword>
<accession>A0A067SL15</accession>
<dbReference type="AlphaFoldDB" id="A0A067SL15"/>
<gene>
    <name evidence="2" type="ORF">GALMADRAFT_1043988</name>
</gene>
<evidence type="ECO:0008006" key="4">
    <source>
        <dbReference type="Google" id="ProtNLM"/>
    </source>
</evidence>